<dbReference type="InterPro" id="IPR003959">
    <property type="entry name" value="ATPase_AAA_core"/>
</dbReference>
<dbReference type="OrthoDB" id="9802352at2"/>
<evidence type="ECO:0000256" key="1">
    <source>
        <dbReference type="ARBA" id="ARBA00006914"/>
    </source>
</evidence>
<name>A0A540WYA6_9BACT</name>
<dbReference type="Gene3D" id="3.40.50.300">
    <property type="entry name" value="P-loop containing nucleotide triphosphate hydrolases"/>
    <property type="match status" value="1"/>
</dbReference>
<evidence type="ECO:0000256" key="3">
    <source>
        <dbReference type="ARBA" id="ARBA00022840"/>
    </source>
</evidence>
<keyword evidence="2" id="KW-0547">Nucleotide-binding</keyword>
<keyword evidence="6" id="KW-1185">Reference proteome</keyword>
<proteinExistence type="inferred from homology"/>
<dbReference type="RefSeq" id="WP_141644320.1">
    <property type="nucleotide sequence ID" value="NZ_VIFM01000082.1"/>
</dbReference>
<comment type="caution">
    <text evidence="5">The sequence shown here is derived from an EMBL/GenBank/DDBJ whole genome shotgun (WGS) entry which is preliminary data.</text>
</comment>
<accession>A0A540WYA6</accession>
<evidence type="ECO:0000313" key="5">
    <source>
        <dbReference type="EMBL" id="TQF13968.1"/>
    </source>
</evidence>
<dbReference type="GO" id="GO:0005524">
    <property type="term" value="F:ATP binding"/>
    <property type="evidence" value="ECO:0007669"/>
    <property type="project" value="UniProtKB-KW"/>
</dbReference>
<evidence type="ECO:0000259" key="4">
    <source>
        <dbReference type="SMART" id="SM00382"/>
    </source>
</evidence>
<dbReference type="PANTHER" id="PTHR23073">
    <property type="entry name" value="26S PROTEASOME REGULATORY SUBUNIT"/>
    <property type="match status" value="1"/>
</dbReference>
<organism evidence="5 6">
    <name type="scientific">Myxococcus llanfairpwllgwyngyllgogerychwyrndrobwllllantysiliogogogochensis</name>
    <dbReference type="NCBI Taxonomy" id="2590453"/>
    <lineage>
        <taxon>Bacteria</taxon>
        <taxon>Pseudomonadati</taxon>
        <taxon>Myxococcota</taxon>
        <taxon>Myxococcia</taxon>
        <taxon>Myxococcales</taxon>
        <taxon>Cystobacterineae</taxon>
        <taxon>Myxococcaceae</taxon>
        <taxon>Myxococcus</taxon>
    </lineage>
</organism>
<comment type="similarity">
    <text evidence="1">Belongs to the AAA ATPase family.</text>
</comment>
<dbReference type="GO" id="GO:0016887">
    <property type="term" value="F:ATP hydrolysis activity"/>
    <property type="evidence" value="ECO:0007669"/>
    <property type="project" value="InterPro"/>
</dbReference>
<dbReference type="AlphaFoldDB" id="A0A540WYA6"/>
<dbReference type="SMART" id="SM00382">
    <property type="entry name" value="AAA"/>
    <property type="match status" value="1"/>
</dbReference>
<dbReference type="Proteomes" id="UP000315369">
    <property type="component" value="Unassembled WGS sequence"/>
</dbReference>
<feature type="domain" description="AAA+ ATPase" evidence="4">
    <location>
        <begin position="241"/>
        <end position="373"/>
    </location>
</feature>
<gene>
    <name evidence="5" type="ORF">FJV41_21095</name>
</gene>
<protein>
    <submittedName>
        <fullName evidence="5">ATP-binding protein</fullName>
    </submittedName>
</protein>
<keyword evidence="3 5" id="KW-0067">ATP-binding</keyword>
<dbReference type="Pfam" id="PF00004">
    <property type="entry name" value="AAA"/>
    <property type="match status" value="1"/>
</dbReference>
<dbReference type="CDD" id="cd19481">
    <property type="entry name" value="RecA-like_protease"/>
    <property type="match status" value="1"/>
</dbReference>
<sequence length="455" mass="51446">MDVPSLDANAACIRAEVAWFSQLLDLRLKQHAGDAPHESLQDALSPPRLPELSAPYADVVRELELPPPERLLLILAYLPHIQPAVLDPLFIRNQALDRRFTEFGGLVGSSHGGFLPTGETALFLLAGEDLSARLSHHRLFHPEHPLLARRVLRLERRHPDEPPLSAALQLTPEYLERLTTGGTYQPPFGPEFPAQRLTTLQTWDDLVLDGPLREELEDIITWARHQRTLMDTWGLRKQLKPGYRSLFHGPPGTGKTLTATLLGKATGLPVFRVDLSKVVSKYIGETEKNLASLFDHAQLQRWILFFDEADSLFGKRTESRNANDQAANQQISYLLQRIEDFPGIALLASNQRSHFDEAFARRFQSMIHFPMPGPAQRLRLWEACFRDKPFPLAHDVDLPRLAREHELSGGAIINVLRHACLKAVVRTPQQIRAQDLLHGITRELHKEGRYSLPGR</sequence>
<reference evidence="5 6" key="1">
    <citation type="submission" date="2019-06" db="EMBL/GenBank/DDBJ databases">
        <authorList>
            <person name="Livingstone P."/>
            <person name="Whitworth D."/>
        </authorList>
    </citation>
    <scope>NUCLEOTIDE SEQUENCE [LARGE SCALE GENOMIC DNA]</scope>
    <source>
        <strain evidence="5 6">AM401</strain>
    </source>
</reference>
<dbReference type="InterPro" id="IPR050221">
    <property type="entry name" value="26S_Proteasome_ATPase"/>
</dbReference>
<dbReference type="InterPro" id="IPR003593">
    <property type="entry name" value="AAA+_ATPase"/>
</dbReference>
<evidence type="ECO:0000313" key="6">
    <source>
        <dbReference type="Proteomes" id="UP000315369"/>
    </source>
</evidence>
<evidence type="ECO:0000256" key="2">
    <source>
        <dbReference type="ARBA" id="ARBA00022741"/>
    </source>
</evidence>
<dbReference type="EMBL" id="VIFM01000082">
    <property type="protein sequence ID" value="TQF13968.1"/>
    <property type="molecule type" value="Genomic_DNA"/>
</dbReference>
<dbReference type="SUPFAM" id="SSF52540">
    <property type="entry name" value="P-loop containing nucleoside triphosphate hydrolases"/>
    <property type="match status" value="1"/>
</dbReference>
<dbReference type="Gene3D" id="1.10.8.60">
    <property type="match status" value="1"/>
</dbReference>
<dbReference type="InterPro" id="IPR027417">
    <property type="entry name" value="P-loop_NTPase"/>
</dbReference>